<dbReference type="InterPro" id="IPR008271">
    <property type="entry name" value="Ser/Thr_kinase_AS"/>
</dbReference>
<organism evidence="11 12">
    <name type="scientific">Tautonia sociabilis</name>
    <dbReference type="NCBI Taxonomy" id="2080755"/>
    <lineage>
        <taxon>Bacteria</taxon>
        <taxon>Pseudomonadati</taxon>
        <taxon>Planctomycetota</taxon>
        <taxon>Planctomycetia</taxon>
        <taxon>Isosphaerales</taxon>
        <taxon>Isosphaeraceae</taxon>
        <taxon>Tautonia</taxon>
    </lineage>
</organism>
<dbReference type="Gene3D" id="3.30.200.20">
    <property type="entry name" value="Phosphorylase Kinase, domain 1"/>
    <property type="match status" value="1"/>
</dbReference>
<keyword evidence="9" id="KW-0812">Transmembrane</keyword>
<dbReference type="PANTHER" id="PTHR43289:SF6">
    <property type="entry name" value="SERINE_THREONINE-PROTEIN KINASE NEKL-3"/>
    <property type="match status" value="1"/>
</dbReference>
<keyword evidence="3" id="KW-0808">Transferase</keyword>
<dbReference type="GO" id="GO:0004674">
    <property type="term" value="F:protein serine/threonine kinase activity"/>
    <property type="evidence" value="ECO:0007669"/>
    <property type="project" value="UniProtKB-KW"/>
</dbReference>
<dbReference type="PROSITE" id="PS00108">
    <property type="entry name" value="PROTEIN_KINASE_ST"/>
    <property type="match status" value="1"/>
</dbReference>
<gene>
    <name evidence="11" type="ORF">TsocGM_08675</name>
</gene>
<dbReference type="CDD" id="cd14014">
    <property type="entry name" value="STKc_PknB_like"/>
    <property type="match status" value="1"/>
</dbReference>
<protein>
    <recommendedName>
        <fullName evidence="1">non-specific serine/threonine protein kinase</fullName>
        <ecNumber evidence="1">2.7.11.1</ecNumber>
    </recommendedName>
</protein>
<proteinExistence type="predicted"/>
<feature type="region of interest" description="Disordered" evidence="8">
    <location>
        <begin position="353"/>
        <end position="373"/>
    </location>
</feature>
<feature type="domain" description="Protein kinase" evidence="10">
    <location>
        <begin position="82"/>
        <end position="346"/>
    </location>
</feature>
<evidence type="ECO:0000256" key="4">
    <source>
        <dbReference type="ARBA" id="ARBA00022741"/>
    </source>
</evidence>
<dbReference type="GO" id="GO:0005524">
    <property type="term" value="F:ATP binding"/>
    <property type="evidence" value="ECO:0007669"/>
    <property type="project" value="UniProtKB-UniRule"/>
</dbReference>
<dbReference type="InterPro" id="IPR000719">
    <property type="entry name" value="Prot_kinase_dom"/>
</dbReference>
<dbReference type="SUPFAM" id="SSF56112">
    <property type="entry name" value="Protein kinase-like (PK-like)"/>
    <property type="match status" value="1"/>
</dbReference>
<sequence>MATSDRPKPESESPPDLMAALKRAGILSEARLGEIRSRVLAGEYPVDPIELARQLVKDRILTEYQARRLLSNRPGGLIIGRYIILEKLGSGSMGRVYMAKHRMMGRVSALKIIAPEISNNERVVARFQREMRMVGKLDHPNVVRAFDADKDRGILYIAMEYVRGDSLGQRLKTRGVIPPKELVDYAAQAALGLQHAHERGIIHRDIKPSNLLLGDDGTIKVLDLGLATLMEADEHASFATADGVAVGTIDYMSPEQACGREVDPRSDLFSLGCTVYHLLTGRLPFPGNSPVERLGARISGKYAPVSGVKPDVPPKLLEVMDRLLANRPSDRYQTAAEAAEALRSIFAPAPSRLAGPQAPDGAPAVPRPAPSPVPPPPQIKYVHVRPKYPSWFQPIANLAERSPAGAFALILGFLGAAFAAGIAAGWMIFSAA</sequence>
<dbReference type="PROSITE" id="PS00107">
    <property type="entry name" value="PROTEIN_KINASE_ATP"/>
    <property type="match status" value="1"/>
</dbReference>
<reference evidence="11 12" key="2">
    <citation type="submission" date="2019-01" db="EMBL/GenBank/DDBJ databases">
        <title>Tautonia sociabilis, a novel thermotolerant planctomycete of Isosphaeraceae family, isolated from a 4000 m deep subterranean habitat.</title>
        <authorList>
            <person name="Kovaleva O.L."/>
            <person name="Elcheninov A.G."/>
            <person name="Van Heerden E."/>
            <person name="Toshchakov S.V."/>
            <person name="Novikov A."/>
            <person name="Bonch-Osmolovskaya E.A."/>
            <person name="Kublanov I.V."/>
        </authorList>
    </citation>
    <scope>NUCLEOTIDE SEQUENCE [LARGE SCALE GENOMIC DNA]</scope>
    <source>
        <strain evidence="11 12">GM2012</strain>
    </source>
</reference>
<dbReference type="Gene3D" id="1.10.510.10">
    <property type="entry name" value="Transferase(Phosphotransferase) domain 1"/>
    <property type="match status" value="1"/>
</dbReference>
<keyword evidence="4 7" id="KW-0547">Nucleotide-binding</keyword>
<accession>A0A432MLB8</accession>
<keyword evidence="12" id="KW-1185">Reference proteome</keyword>
<dbReference type="EC" id="2.7.11.1" evidence="1"/>
<evidence type="ECO:0000256" key="3">
    <source>
        <dbReference type="ARBA" id="ARBA00022679"/>
    </source>
</evidence>
<dbReference type="AlphaFoldDB" id="A0A432MLB8"/>
<evidence type="ECO:0000256" key="9">
    <source>
        <dbReference type="SAM" id="Phobius"/>
    </source>
</evidence>
<name>A0A432MLB8_9BACT</name>
<dbReference type="OrthoDB" id="6111975at2"/>
<dbReference type="SMART" id="SM00220">
    <property type="entry name" value="S_TKc"/>
    <property type="match status" value="1"/>
</dbReference>
<evidence type="ECO:0000259" key="10">
    <source>
        <dbReference type="PROSITE" id="PS50011"/>
    </source>
</evidence>
<dbReference type="Pfam" id="PF00069">
    <property type="entry name" value="Pkinase"/>
    <property type="match status" value="1"/>
</dbReference>
<evidence type="ECO:0000256" key="7">
    <source>
        <dbReference type="PROSITE-ProRule" id="PRU10141"/>
    </source>
</evidence>
<evidence type="ECO:0000256" key="5">
    <source>
        <dbReference type="ARBA" id="ARBA00022777"/>
    </source>
</evidence>
<keyword evidence="6 7" id="KW-0067">ATP-binding</keyword>
<keyword evidence="9" id="KW-1133">Transmembrane helix</keyword>
<dbReference type="InterPro" id="IPR017441">
    <property type="entry name" value="Protein_kinase_ATP_BS"/>
</dbReference>
<evidence type="ECO:0000256" key="2">
    <source>
        <dbReference type="ARBA" id="ARBA00022527"/>
    </source>
</evidence>
<dbReference type="FunFam" id="1.10.510.10:FF:000021">
    <property type="entry name" value="Serine/threonine protein kinase"/>
    <property type="match status" value="1"/>
</dbReference>
<keyword evidence="2 11" id="KW-0723">Serine/threonine-protein kinase</keyword>
<evidence type="ECO:0000256" key="6">
    <source>
        <dbReference type="ARBA" id="ARBA00022840"/>
    </source>
</evidence>
<feature type="binding site" evidence="7">
    <location>
        <position position="111"/>
    </location>
    <ligand>
        <name>ATP</name>
        <dbReference type="ChEBI" id="CHEBI:30616"/>
    </ligand>
</feature>
<keyword evidence="9" id="KW-0472">Membrane</keyword>
<dbReference type="RefSeq" id="WP_126724911.1">
    <property type="nucleotide sequence ID" value="NZ_RYZH01000013.1"/>
</dbReference>
<dbReference type="Proteomes" id="UP000280296">
    <property type="component" value="Unassembled WGS sequence"/>
</dbReference>
<dbReference type="InterPro" id="IPR011009">
    <property type="entry name" value="Kinase-like_dom_sf"/>
</dbReference>
<comment type="caution">
    <text evidence="11">The sequence shown here is derived from an EMBL/GenBank/DDBJ whole genome shotgun (WGS) entry which is preliminary data.</text>
</comment>
<evidence type="ECO:0000256" key="1">
    <source>
        <dbReference type="ARBA" id="ARBA00012513"/>
    </source>
</evidence>
<reference evidence="11 12" key="1">
    <citation type="submission" date="2018-12" db="EMBL/GenBank/DDBJ databases">
        <authorList>
            <person name="Toschakov S.V."/>
        </authorList>
    </citation>
    <scope>NUCLEOTIDE SEQUENCE [LARGE SCALE GENOMIC DNA]</scope>
    <source>
        <strain evidence="11 12">GM2012</strain>
    </source>
</reference>
<dbReference type="PROSITE" id="PS50011">
    <property type="entry name" value="PROTEIN_KINASE_DOM"/>
    <property type="match status" value="1"/>
</dbReference>
<dbReference type="EMBL" id="RYZH01000013">
    <property type="protein sequence ID" value="RUL88201.1"/>
    <property type="molecule type" value="Genomic_DNA"/>
</dbReference>
<evidence type="ECO:0000313" key="12">
    <source>
        <dbReference type="Proteomes" id="UP000280296"/>
    </source>
</evidence>
<feature type="transmembrane region" description="Helical" evidence="9">
    <location>
        <begin position="406"/>
        <end position="429"/>
    </location>
</feature>
<evidence type="ECO:0000313" key="11">
    <source>
        <dbReference type="EMBL" id="RUL88201.1"/>
    </source>
</evidence>
<evidence type="ECO:0000256" key="8">
    <source>
        <dbReference type="SAM" id="MobiDB-lite"/>
    </source>
</evidence>
<keyword evidence="5 11" id="KW-0418">Kinase</keyword>
<dbReference type="PANTHER" id="PTHR43289">
    <property type="entry name" value="MITOGEN-ACTIVATED PROTEIN KINASE KINASE KINASE 20-RELATED"/>
    <property type="match status" value="1"/>
</dbReference>